<reference evidence="3" key="1">
    <citation type="submission" date="2016-10" db="EMBL/GenBank/DDBJ databases">
        <authorList>
            <person name="Varghese N."/>
            <person name="Submissions S."/>
        </authorList>
    </citation>
    <scope>NUCLEOTIDE SEQUENCE [LARGE SCALE GENOMIC DNA]</scope>
    <source>
        <strain evidence="3">CGMCC 1.10218</strain>
    </source>
</reference>
<dbReference type="OrthoDB" id="68575at2"/>
<accession>A0A1H6XDF1</accession>
<evidence type="ECO:0000313" key="3">
    <source>
        <dbReference type="Proteomes" id="UP000199223"/>
    </source>
</evidence>
<evidence type="ECO:0000313" key="2">
    <source>
        <dbReference type="EMBL" id="SEJ22920.1"/>
    </source>
</evidence>
<dbReference type="Proteomes" id="UP000199223">
    <property type="component" value="Unassembled WGS sequence"/>
</dbReference>
<keyword evidence="3" id="KW-1185">Reference proteome</keyword>
<dbReference type="AlphaFoldDB" id="A0A1H6XDF1"/>
<dbReference type="STRING" id="856736.SAMN04488058_10549"/>
<name>A0A1H6XDF1_9DEIO</name>
<gene>
    <name evidence="2" type="ORF">SAMN04488058_10549</name>
</gene>
<dbReference type="EMBL" id="FNZA01000005">
    <property type="protein sequence ID" value="SEJ22920.1"/>
    <property type="molecule type" value="Genomic_DNA"/>
</dbReference>
<dbReference type="PROSITE" id="PS51257">
    <property type="entry name" value="PROKAR_LIPOPROTEIN"/>
    <property type="match status" value="1"/>
</dbReference>
<organism evidence="2 3">
    <name type="scientific">Deinococcus reticulitermitis</name>
    <dbReference type="NCBI Taxonomy" id="856736"/>
    <lineage>
        <taxon>Bacteria</taxon>
        <taxon>Thermotogati</taxon>
        <taxon>Deinococcota</taxon>
        <taxon>Deinococci</taxon>
        <taxon>Deinococcales</taxon>
        <taxon>Deinococcaceae</taxon>
        <taxon>Deinococcus</taxon>
    </lineage>
</organism>
<dbReference type="RefSeq" id="WP_092264043.1">
    <property type="nucleotide sequence ID" value="NZ_FNZA01000005.1"/>
</dbReference>
<keyword evidence="1" id="KW-0732">Signal</keyword>
<proteinExistence type="predicted"/>
<sequence>MRPFWLSLRSVHLLGVALLLSACAPRVSSTATGPAAGPLGEAGFRAAFSDFGVAWVSGARACVARAPGYRPQCPRLGPAVDVAWSGGDAWAAVPGAGLAVTLDRAPRSLSVGAVVALSAQRLYREDGSALTYAGEAAAGVAGAPGAAVTGGDGAEYVVLAGRLRRVADRADLGSAQPYLFATPDGAKTANLPSAEDAAGRYQLSGTALERVLAGVVVARVPHGPGRVGQVGAEVVTVSPAGAVRRFTPALQELSP</sequence>
<evidence type="ECO:0000256" key="1">
    <source>
        <dbReference type="SAM" id="SignalP"/>
    </source>
</evidence>
<feature type="chain" id="PRO_5011777304" description="Lipoprotein" evidence="1">
    <location>
        <begin position="25"/>
        <end position="255"/>
    </location>
</feature>
<protein>
    <recommendedName>
        <fullName evidence="4">Lipoprotein</fullName>
    </recommendedName>
</protein>
<feature type="signal peptide" evidence="1">
    <location>
        <begin position="1"/>
        <end position="24"/>
    </location>
</feature>
<evidence type="ECO:0008006" key="4">
    <source>
        <dbReference type="Google" id="ProtNLM"/>
    </source>
</evidence>